<dbReference type="SUPFAM" id="SSF52833">
    <property type="entry name" value="Thioredoxin-like"/>
    <property type="match status" value="1"/>
</dbReference>
<dbReference type="Proteomes" id="UP000076476">
    <property type="component" value="Unassembled WGS sequence"/>
</dbReference>
<dbReference type="CDD" id="cd02947">
    <property type="entry name" value="TRX_family"/>
    <property type="match status" value="1"/>
</dbReference>
<evidence type="ECO:0000313" key="2">
    <source>
        <dbReference type="EMBL" id="KZN97357.1"/>
    </source>
</evidence>
<accession>A0A163ZPL9</accession>
<keyword evidence="3" id="KW-1185">Reference proteome</keyword>
<proteinExistence type="predicted"/>
<organism evidence="2 3">
    <name type="scientific">Aeribacillus pallidus</name>
    <dbReference type="NCBI Taxonomy" id="33936"/>
    <lineage>
        <taxon>Bacteria</taxon>
        <taxon>Bacillati</taxon>
        <taxon>Bacillota</taxon>
        <taxon>Bacilli</taxon>
        <taxon>Bacillales</taxon>
        <taxon>Bacillaceae</taxon>
        <taxon>Aeribacillus</taxon>
    </lineage>
</organism>
<dbReference type="Pfam" id="PF00085">
    <property type="entry name" value="Thioredoxin"/>
    <property type="match status" value="1"/>
</dbReference>
<gene>
    <name evidence="2" type="ORF">AZI98_03615</name>
</gene>
<dbReference type="EMBL" id="LWBR01000010">
    <property type="protein sequence ID" value="KZN97357.1"/>
    <property type="molecule type" value="Genomic_DNA"/>
</dbReference>
<dbReference type="GeneID" id="301125158"/>
<sequence>MIEITKEQLDAISDEEQTIIFLYTPFCGTCKLAKSMLEIVEKIIPSINIYTKDLNYIPEFAEKWKIESVPCLLIFEKGQIAEKIYAFHSIDYLYQKLKSFSTI</sequence>
<accession>A0A161ZVJ8</accession>
<evidence type="ECO:0000259" key="1">
    <source>
        <dbReference type="Pfam" id="PF00085"/>
    </source>
</evidence>
<evidence type="ECO:0000313" key="3">
    <source>
        <dbReference type="Proteomes" id="UP000076476"/>
    </source>
</evidence>
<name>A0A161ZVJ8_9BACI</name>
<dbReference type="Gene3D" id="3.40.30.10">
    <property type="entry name" value="Glutaredoxin"/>
    <property type="match status" value="1"/>
</dbReference>
<dbReference type="InterPro" id="IPR013766">
    <property type="entry name" value="Thioredoxin_domain"/>
</dbReference>
<dbReference type="RefSeq" id="WP_063386936.1">
    <property type="nucleotide sequence ID" value="NZ_LVHY01000098.1"/>
</dbReference>
<feature type="domain" description="Thioredoxin" evidence="1">
    <location>
        <begin position="11"/>
        <end position="98"/>
    </location>
</feature>
<reference evidence="2 3" key="1">
    <citation type="submission" date="2016-04" db="EMBL/GenBank/DDBJ databases">
        <title>Draft genome sequence of Aeribacillus pallidus 8m3 from petroleum reservoir.</title>
        <authorList>
            <person name="Poltaraus A.B."/>
            <person name="Nazina T.N."/>
            <person name="Tourova T.P."/>
            <person name="Malakho S.M."/>
            <person name="Korshunova A.V."/>
            <person name="Sokolova D.S."/>
        </authorList>
    </citation>
    <scope>NUCLEOTIDE SEQUENCE [LARGE SCALE GENOMIC DNA]</scope>
    <source>
        <strain evidence="2 3">8m3</strain>
    </source>
</reference>
<protein>
    <submittedName>
        <fullName evidence="2">Thiol reductase thioredoxin</fullName>
    </submittedName>
</protein>
<dbReference type="OrthoDB" id="5784238at2"/>
<dbReference type="InterPro" id="IPR036249">
    <property type="entry name" value="Thioredoxin-like_sf"/>
</dbReference>
<dbReference type="AlphaFoldDB" id="A0A161ZVJ8"/>
<dbReference type="STRING" id="33936.AZI98_03615"/>
<comment type="caution">
    <text evidence="2">The sequence shown here is derived from an EMBL/GenBank/DDBJ whole genome shotgun (WGS) entry which is preliminary data.</text>
</comment>